<feature type="domain" description="DUF985" evidence="1">
    <location>
        <begin position="5"/>
        <end position="133"/>
    </location>
</feature>
<accession>A0A285PFL0</accession>
<protein>
    <recommendedName>
        <fullName evidence="1">DUF985 domain-containing protein</fullName>
    </recommendedName>
</protein>
<evidence type="ECO:0000313" key="2">
    <source>
        <dbReference type="EMBL" id="SNZ20027.1"/>
    </source>
</evidence>
<dbReference type="Pfam" id="PF06172">
    <property type="entry name" value="Cupin_5"/>
    <property type="match status" value="1"/>
</dbReference>
<dbReference type="SUPFAM" id="SSF51182">
    <property type="entry name" value="RmlC-like cupins"/>
    <property type="match status" value="1"/>
</dbReference>
<dbReference type="InterPro" id="IPR009327">
    <property type="entry name" value="Cupin_DUF985"/>
</dbReference>
<dbReference type="Gene3D" id="2.60.120.10">
    <property type="entry name" value="Jelly Rolls"/>
    <property type="match status" value="1"/>
</dbReference>
<dbReference type="EMBL" id="OBEL01000003">
    <property type="protein sequence ID" value="SNZ20027.1"/>
    <property type="molecule type" value="Genomic_DNA"/>
</dbReference>
<dbReference type="CDD" id="cd06121">
    <property type="entry name" value="cupin_YML079wp"/>
    <property type="match status" value="1"/>
</dbReference>
<evidence type="ECO:0000313" key="3">
    <source>
        <dbReference type="Proteomes" id="UP000219439"/>
    </source>
</evidence>
<dbReference type="Proteomes" id="UP000219439">
    <property type="component" value="Unassembled WGS sequence"/>
</dbReference>
<dbReference type="OrthoDB" id="9798288at2"/>
<dbReference type="AlphaFoldDB" id="A0A285PFL0"/>
<gene>
    <name evidence="2" type="ORF">SAMN06265368_3125</name>
</gene>
<reference evidence="2 3" key="1">
    <citation type="submission" date="2017-09" db="EMBL/GenBank/DDBJ databases">
        <authorList>
            <person name="Ehlers B."/>
            <person name="Leendertz F.H."/>
        </authorList>
    </citation>
    <scope>NUCLEOTIDE SEQUENCE [LARGE SCALE GENOMIC DNA]</scope>
    <source>
        <strain evidence="2 3">DSM 18289</strain>
    </source>
</reference>
<keyword evidence="3" id="KW-1185">Reference proteome</keyword>
<dbReference type="RefSeq" id="WP_097154373.1">
    <property type="nucleotide sequence ID" value="NZ_OBEL01000003.1"/>
</dbReference>
<name>A0A285PFL0_9HYPH</name>
<proteinExistence type="predicted"/>
<dbReference type="InterPro" id="IPR014710">
    <property type="entry name" value="RmlC-like_jellyroll"/>
</dbReference>
<evidence type="ECO:0000259" key="1">
    <source>
        <dbReference type="Pfam" id="PF06172"/>
    </source>
</evidence>
<dbReference type="PANTHER" id="PTHR33387:SF3">
    <property type="entry name" value="DUF985 DOMAIN-CONTAINING PROTEIN"/>
    <property type="match status" value="1"/>
</dbReference>
<sequence>MTSAEEIITALNMQPHPEGGYYVETFRDHDGPQGRGYSTAIYYLLEKGDRSHWHKVDATEIWFWHAGSPLELCLSSDGKSMTHHVLGSDIIANERPQVIVPKGDWQSAQSLGIWTLVSCTVAPGFVFEGFEMAPRDWSPKA</sequence>
<dbReference type="InterPro" id="IPR039935">
    <property type="entry name" value="YML079W-like"/>
</dbReference>
<dbReference type="InterPro" id="IPR011051">
    <property type="entry name" value="RmlC_Cupin_sf"/>
</dbReference>
<dbReference type="PANTHER" id="PTHR33387">
    <property type="entry name" value="RMLC-LIKE JELLY ROLL FOLD PROTEIN"/>
    <property type="match status" value="1"/>
</dbReference>
<organism evidence="2 3">
    <name type="scientific">Cohaesibacter gelatinilyticus</name>
    <dbReference type="NCBI Taxonomy" id="372072"/>
    <lineage>
        <taxon>Bacteria</taxon>
        <taxon>Pseudomonadati</taxon>
        <taxon>Pseudomonadota</taxon>
        <taxon>Alphaproteobacteria</taxon>
        <taxon>Hyphomicrobiales</taxon>
        <taxon>Cohaesibacteraceae</taxon>
    </lineage>
</organism>